<name>K7SJ96_ACIA4</name>
<feature type="compositionally biased region" description="Polar residues" evidence="1">
    <location>
        <begin position="209"/>
        <end position="219"/>
    </location>
</feature>
<dbReference type="STRING" id="1171373.PACID_15170"/>
<evidence type="ECO:0000256" key="2">
    <source>
        <dbReference type="SAM" id="Phobius"/>
    </source>
</evidence>
<feature type="transmembrane region" description="Helical" evidence="2">
    <location>
        <begin position="56"/>
        <end position="79"/>
    </location>
</feature>
<dbReference type="Proteomes" id="UP000000214">
    <property type="component" value="Chromosome"/>
</dbReference>
<dbReference type="RefSeq" id="WP_015070236.1">
    <property type="nucleotide sequence ID" value="NC_019395.1"/>
</dbReference>
<reference evidence="3 4" key="1">
    <citation type="journal article" date="2012" name="BMC Genomics">
        <title>The genome sequence of Propionibacterium acidipropionici provides insights into its biotechnological and industrial potential.</title>
        <authorList>
            <person name="Parizzi L.P."/>
            <person name="Grassi M.C."/>
            <person name="Llerena L.A."/>
            <person name="Carazzolle M.F."/>
            <person name="Queiroz V.L."/>
            <person name="Lunardi I."/>
            <person name="Zeidler A.F."/>
            <person name="Teixeira P.J."/>
            <person name="Mieczkowski P."/>
            <person name="Rincones J."/>
            <person name="Pereira G.A."/>
        </authorList>
    </citation>
    <scope>NUCLEOTIDE SEQUENCE [LARGE SCALE GENOMIC DNA]</scope>
    <source>
        <strain evidence="4">ATCC 4875 / DSM 20272 / JCM 6432 / NBRC 12425 / NCIMB 8070</strain>
    </source>
</reference>
<evidence type="ECO:0000256" key="1">
    <source>
        <dbReference type="SAM" id="MobiDB-lite"/>
    </source>
</evidence>
<gene>
    <name evidence="3" type="ordered locus">PACID_15170</name>
</gene>
<keyword evidence="2" id="KW-0812">Transmembrane</keyword>
<organism evidence="3 4">
    <name type="scientific">Acidipropionibacterium acidipropionici (strain ATCC 4875 / DSM 20272 / JCM 6432 / NBRC 12425 / NCIMB 8070 / 4)</name>
    <name type="common">Propionibacterium acidipropionici</name>
    <dbReference type="NCBI Taxonomy" id="1171373"/>
    <lineage>
        <taxon>Bacteria</taxon>
        <taxon>Bacillati</taxon>
        <taxon>Actinomycetota</taxon>
        <taxon>Actinomycetes</taxon>
        <taxon>Propionibacteriales</taxon>
        <taxon>Propionibacteriaceae</taxon>
        <taxon>Acidipropionibacterium</taxon>
    </lineage>
</organism>
<feature type="region of interest" description="Disordered" evidence="1">
    <location>
        <begin position="200"/>
        <end position="219"/>
    </location>
</feature>
<evidence type="ECO:0000313" key="3">
    <source>
        <dbReference type="EMBL" id="AFV89330.1"/>
    </source>
</evidence>
<proteinExistence type="predicted"/>
<keyword evidence="2" id="KW-0472">Membrane</keyword>
<dbReference type="eggNOG" id="ENOG5031YW8">
    <property type="taxonomic scope" value="Bacteria"/>
</dbReference>
<dbReference type="EMBL" id="CP003493">
    <property type="protein sequence ID" value="AFV89330.1"/>
    <property type="molecule type" value="Genomic_DNA"/>
</dbReference>
<dbReference type="KEGG" id="pbo:PACID_15170"/>
<dbReference type="AlphaFoldDB" id="K7SJ96"/>
<sequence length="219" mass="23878">MSPLHGPGDRRWLRRALWWTGLVIIVGPILVGWSMLEAPTGTAHAPLHLGTIVLGQAQAWCLVMVAGIGCWTACLVLLARHGRLRRSRRGLLIAVPRTVVSVICTLTVGICVPAVWLFSDTYHVLSPAGPGGCRIVSAHDNVAMVGDYNRIWILRSSRPLLQPTGLSYDFDSGPGIDPVQEGTFHLAWAGRTGSLSMWEPPQYQREDQPSTPSVVSCDR</sequence>
<dbReference type="HOGENOM" id="CLU_1260500_0_0_11"/>
<feature type="transmembrane region" description="Helical" evidence="2">
    <location>
        <begin position="91"/>
        <end position="118"/>
    </location>
</feature>
<evidence type="ECO:0000313" key="4">
    <source>
        <dbReference type="Proteomes" id="UP000000214"/>
    </source>
</evidence>
<feature type="transmembrane region" description="Helical" evidence="2">
    <location>
        <begin position="16"/>
        <end position="36"/>
    </location>
</feature>
<keyword evidence="2" id="KW-1133">Transmembrane helix</keyword>
<protein>
    <submittedName>
        <fullName evidence="3">Uncharacterized protein</fullName>
    </submittedName>
</protein>
<dbReference type="PATRIC" id="fig|1171373.8.peg.1501"/>
<accession>K7SJ96</accession>